<keyword evidence="1" id="KW-0472">Membrane</keyword>
<evidence type="ECO:0000313" key="2">
    <source>
        <dbReference type="EMBL" id="BDR92732.1"/>
    </source>
</evidence>
<reference evidence="3" key="1">
    <citation type="journal article" date="2014" name="Int. J. Syst. Evol. Microbiol.">
        <title>Complete genome sequence of Corynebacterium casei LMG S-19264T (=DSM 44701T), isolated from a smear-ripened cheese.</title>
        <authorList>
            <consortium name="US DOE Joint Genome Institute (JGI-PGF)"/>
            <person name="Walter F."/>
            <person name="Albersmeier A."/>
            <person name="Kalinowski J."/>
            <person name="Ruckert C."/>
        </authorList>
    </citation>
    <scope>NUCLEOTIDE SEQUENCE</scope>
    <source>
        <strain evidence="3">JCM 11219</strain>
    </source>
</reference>
<evidence type="ECO:0000313" key="5">
    <source>
        <dbReference type="Proteomes" id="UP001060771"/>
    </source>
</evidence>
<dbReference type="GeneID" id="76207364"/>
<evidence type="ECO:0000313" key="3">
    <source>
        <dbReference type="EMBL" id="GGI84132.1"/>
    </source>
</evidence>
<dbReference type="OrthoDB" id="28361at2157"/>
<feature type="transmembrane region" description="Helical" evidence="1">
    <location>
        <begin position="248"/>
        <end position="269"/>
    </location>
</feature>
<feature type="transmembrane region" description="Helical" evidence="1">
    <location>
        <begin position="119"/>
        <end position="137"/>
    </location>
</feature>
<keyword evidence="5" id="KW-1185">Reference proteome</keyword>
<gene>
    <name evidence="3" type="ORF">GCM10007112_21260</name>
    <name evidence="2" type="ORF">Vsou_18250</name>
</gene>
<name>A0A830E5F5_9CREN</name>
<feature type="transmembrane region" description="Helical" evidence="1">
    <location>
        <begin position="310"/>
        <end position="330"/>
    </location>
</feature>
<dbReference type="AlphaFoldDB" id="A0A830E5F5"/>
<dbReference type="EMBL" id="AP026830">
    <property type="protein sequence ID" value="BDR92732.1"/>
    <property type="molecule type" value="Genomic_DNA"/>
</dbReference>
<feature type="transmembrane region" description="Helical" evidence="1">
    <location>
        <begin position="276"/>
        <end position="298"/>
    </location>
</feature>
<organism evidence="3 4">
    <name type="scientific">Vulcanisaeta souniana JCM 11219</name>
    <dbReference type="NCBI Taxonomy" id="1293586"/>
    <lineage>
        <taxon>Archaea</taxon>
        <taxon>Thermoproteota</taxon>
        <taxon>Thermoprotei</taxon>
        <taxon>Thermoproteales</taxon>
        <taxon>Thermoproteaceae</taxon>
        <taxon>Vulcanisaeta</taxon>
    </lineage>
</organism>
<feature type="transmembrane region" description="Helical" evidence="1">
    <location>
        <begin position="149"/>
        <end position="165"/>
    </location>
</feature>
<dbReference type="RefSeq" id="WP_188603907.1">
    <property type="nucleotide sequence ID" value="NZ_AP026830.1"/>
</dbReference>
<sequence length="536" mass="60094">MEEDREVTRVAPIIAPLAILASLVMLNYVINGLPYIPDSWVHIAHSETLLRTGYLFGPSPNPSMVSYNYQWPTVNLLLALSQSVLGLSPLQSFYVVSLLASLSIIPFVLFVMRLTRSNSVTLITGLLFAVLSVKLLVDSSVMKETAAQYPFYAYLLATYMALTDRKHFRQNLVVMVLAFVAILFAHHFTLLMALAYTFIISITVLVSNYLSGEDARRGLYVLITVIALGLLTYYWYMDYLRTFSVTGFVTPGLISTPILIALLLIDYVTMRRGSRIAIYTTLSMIALALIAMFSIGRLQPYILEGFNRAVVLSSIPYILPILMAVLYLALYGLERPVITITTIISLAILLYVLLMGNNPLELLFLSKSLDFVMPFLLIPTALVITWTTRRRLPLKVIIYVLTAAMVISLPMFAVLTLYTYSLPTSSTLTVYRMIDYKELNAVNSLIPRNSTLYSPISYESMIMFMTGINSSDPTTHLLHGEAPPGLLMLTQRNLRIGFLYGSGYGMVNIPRNYLLNTLAGDDLVYSSRTLWLWTKP</sequence>
<evidence type="ECO:0008006" key="6">
    <source>
        <dbReference type="Google" id="ProtNLM"/>
    </source>
</evidence>
<reference evidence="2" key="4">
    <citation type="journal article" date="2023" name="Microbiol. Resour. Announc.">
        <title>Complete Genome Sequence of Vulcanisaeta souniana Strain IC-059, a Hyperthermophilic Archaeon Isolated from Hot Spring Water in Japan.</title>
        <authorList>
            <person name="Kato S."/>
            <person name="Itoh T."/>
            <person name="Wu L."/>
            <person name="Ma J."/>
            <person name="Ohkuma M."/>
        </authorList>
    </citation>
    <scope>NUCLEOTIDE SEQUENCE</scope>
    <source>
        <strain evidence="2">JCM 11219</strain>
    </source>
</reference>
<feature type="transmembrane region" description="Helical" evidence="1">
    <location>
        <begin position="172"/>
        <end position="188"/>
    </location>
</feature>
<feature type="transmembrane region" description="Helical" evidence="1">
    <location>
        <begin position="194"/>
        <end position="211"/>
    </location>
</feature>
<feature type="transmembrane region" description="Helical" evidence="1">
    <location>
        <begin position="362"/>
        <end position="384"/>
    </location>
</feature>
<feature type="transmembrane region" description="Helical" evidence="1">
    <location>
        <begin position="93"/>
        <end position="112"/>
    </location>
</feature>
<feature type="transmembrane region" description="Helical" evidence="1">
    <location>
        <begin position="337"/>
        <end position="356"/>
    </location>
</feature>
<feature type="transmembrane region" description="Helical" evidence="1">
    <location>
        <begin position="218"/>
        <end position="236"/>
    </location>
</feature>
<dbReference type="Proteomes" id="UP000657075">
    <property type="component" value="Unassembled WGS sequence"/>
</dbReference>
<keyword evidence="1" id="KW-1133">Transmembrane helix</keyword>
<reference evidence="5" key="3">
    <citation type="submission" date="2022-09" db="EMBL/GenBank/DDBJ databases">
        <title>Complete genome sequence of Vulcanisaeta souniana.</title>
        <authorList>
            <person name="Kato S."/>
            <person name="Itoh T."/>
            <person name="Ohkuma M."/>
        </authorList>
    </citation>
    <scope>NUCLEOTIDE SEQUENCE [LARGE SCALE GENOMIC DNA]</scope>
    <source>
        <strain evidence="5">JCM 11219</strain>
    </source>
</reference>
<keyword evidence="1" id="KW-0812">Transmembrane</keyword>
<feature type="transmembrane region" description="Helical" evidence="1">
    <location>
        <begin position="396"/>
        <end position="420"/>
    </location>
</feature>
<reference evidence="3" key="2">
    <citation type="submission" date="2020-09" db="EMBL/GenBank/DDBJ databases">
        <authorList>
            <person name="Sun Q."/>
            <person name="Ohkuma M."/>
        </authorList>
    </citation>
    <scope>NUCLEOTIDE SEQUENCE</scope>
    <source>
        <strain evidence="3">JCM 11219</strain>
    </source>
</reference>
<accession>A0A830E5F5</accession>
<evidence type="ECO:0000256" key="1">
    <source>
        <dbReference type="SAM" id="Phobius"/>
    </source>
</evidence>
<protein>
    <recommendedName>
        <fullName evidence="6">Membrane protein 6-pyruvoyl-tetrahydropterin synthase-related domain-containing protein</fullName>
    </recommendedName>
</protein>
<feature type="transmembrane region" description="Helical" evidence="1">
    <location>
        <begin position="12"/>
        <end position="30"/>
    </location>
</feature>
<proteinExistence type="predicted"/>
<dbReference type="Proteomes" id="UP001060771">
    <property type="component" value="Chromosome"/>
</dbReference>
<dbReference type="EMBL" id="BMNM01000011">
    <property type="protein sequence ID" value="GGI84132.1"/>
    <property type="molecule type" value="Genomic_DNA"/>
</dbReference>
<evidence type="ECO:0000313" key="4">
    <source>
        <dbReference type="Proteomes" id="UP000657075"/>
    </source>
</evidence>